<reference evidence="2 3" key="1">
    <citation type="journal article" date="2013" name="Nat. Commun.">
        <title>The evolution and pathogenic mechanisms of the rice sheath blight pathogen.</title>
        <authorList>
            <person name="Zheng A."/>
            <person name="Lin R."/>
            <person name="Xu L."/>
            <person name="Qin P."/>
            <person name="Tang C."/>
            <person name="Ai P."/>
            <person name="Zhang D."/>
            <person name="Liu Y."/>
            <person name="Sun Z."/>
            <person name="Feng H."/>
            <person name="Wang Y."/>
            <person name="Chen Y."/>
            <person name="Liang X."/>
            <person name="Fu R."/>
            <person name="Li Q."/>
            <person name="Zhang J."/>
            <person name="Yu X."/>
            <person name="Xie Z."/>
            <person name="Ding L."/>
            <person name="Guan P."/>
            <person name="Tang J."/>
            <person name="Liang Y."/>
            <person name="Wang S."/>
            <person name="Deng Q."/>
            <person name="Li S."/>
            <person name="Zhu J."/>
            <person name="Wang L."/>
            <person name="Liu H."/>
            <person name="Li P."/>
        </authorList>
    </citation>
    <scope>NUCLEOTIDE SEQUENCE [LARGE SCALE GENOMIC DNA]</scope>
    <source>
        <strain evidence="3">AG-1 IA</strain>
    </source>
</reference>
<accession>L8WET2</accession>
<dbReference type="Proteomes" id="UP000011668">
    <property type="component" value="Unassembled WGS sequence"/>
</dbReference>
<evidence type="ECO:0000313" key="3">
    <source>
        <dbReference type="Proteomes" id="UP000011668"/>
    </source>
</evidence>
<feature type="region of interest" description="Disordered" evidence="1">
    <location>
        <begin position="103"/>
        <end position="180"/>
    </location>
</feature>
<name>L8WET2_THACA</name>
<feature type="compositionally biased region" description="Gly residues" evidence="1">
    <location>
        <begin position="160"/>
        <end position="180"/>
    </location>
</feature>
<keyword evidence="3" id="KW-1185">Reference proteome</keyword>
<evidence type="ECO:0000256" key="1">
    <source>
        <dbReference type="SAM" id="MobiDB-lite"/>
    </source>
</evidence>
<dbReference type="EMBL" id="AFRT01003336">
    <property type="protein sequence ID" value="ELU36470.1"/>
    <property type="molecule type" value="Genomic_DNA"/>
</dbReference>
<evidence type="ECO:0000313" key="2">
    <source>
        <dbReference type="EMBL" id="ELU36470.1"/>
    </source>
</evidence>
<dbReference type="HOGENOM" id="CLU_1497217_0_0_1"/>
<protein>
    <submittedName>
        <fullName evidence="2">Uncharacterized protein</fullName>
    </submittedName>
</protein>
<comment type="caution">
    <text evidence="2">The sequence shown here is derived from an EMBL/GenBank/DDBJ whole genome shotgun (WGS) entry which is preliminary data.</text>
</comment>
<sequence>MDGNRGGRGSRISSARCHIMNGSFRLKNRCLFCSKESDNRNFLDTGSGDCTRGLRIVCRTLRWEDRYDISRNILSCVPRIGVNILGVSDLGAPLEGVAGARDGVGLGRGEGKDPGMEDDAGLGRGKEEGPPIPGVETGLADWELSAEPSAEGTAPSEGIAGLGDGVGLGRGKGNSPGMGV</sequence>
<dbReference type="AlphaFoldDB" id="L8WET2"/>
<gene>
    <name evidence="2" type="ORF">AG1IA_09501</name>
</gene>
<proteinExistence type="predicted"/>
<organism evidence="2 3">
    <name type="scientific">Thanatephorus cucumeris (strain AG1-IA)</name>
    <name type="common">Rice sheath blight fungus</name>
    <name type="synonym">Rhizoctonia solani</name>
    <dbReference type="NCBI Taxonomy" id="983506"/>
    <lineage>
        <taxon>Eukaryota</taxon>
        <taxon>Fungi</taxon>
        <taxon>Dikarya</taxon>
        <taxon>Basidiomycota</taxon>
        <taxon>Agaricomycotina</taxon>
        <taxon>Agaricomycetes</taxon>
        <taxon>Cantharellales</taxon>
        <taxon>Ceratobasidiaceae</taxon>
        <taxon>Rhizoctonia</taxon>
        <taxon>Rhizoctonia solani AG-1</taxon>
    </lineage>
</organism>